<dbReference type="Proteomes" id="UP001275867">
    <property type="component" value="Unassembled WGS sequence"/>
</dbReference>
<keyword evidence="3" id="KW-0238">DNA-binding</keyword>
<dbReference type="InterPro" id="IPR004107">
    <property type="entry name" value="Integrase_SAM-like_N"/>
</dbReference>
<keyword evidence="8" id="KW-1185">Reference proteome</keyword>
<feature type="domain" description="Tyr recombinase" evidence="5">
    <location>
        <begin position="167"/>
        <end position="362"/>
    </location>
</feature>
<evidence type="ECO:0000256" key="1">
    <source>
        <dbReference type="ARBA" id="ARBA00008857"/>
    </source>
</evidence>
<evidence type="ECO:0000259" key="5">
    <source>
        <dbReference type="PROSITE" id="PS51898"/>
    </source>
</evidence>
<dbReference type="Gene3D" id="1.10.443.10">
    <property type="entry name" value="Intergrase catalytic core"/>
    <property type="match status" value="1"/>
</dbReference>
<evidence type="ECO:0000256" key="3">
    <source>
        <dbReference type="ARBA" id="ARBA00023125"/>
    </source>
</evidence>
<accession>A0AAP5T9V8</accession>
<keyword evidence="4" id="KW-0233">DNA recombination</keyword>
<dbReference type="CDD" id="cd01189">
    <property type="entry name" value="INT_ICEBs1_C_like"/>
    <property type="match status" value="1"/>
</dbReference>
<dbReference type="InterPro" id="IPR002104">
    <property type="entry name" value="Integrase_catalytic"/>
</dbReference>
<organism evidence="6 9">
    <name type="scientific">Pediococcus parvulus</name>
    <dbReference type="NCBI Taxonomy" id="54062"/>
    <lineage>
        <taxon>Bacteria</taxon>
        <taxon>Bacillati</taxon>
        <taxon>Bacillota</taxon>
        <taxon>Bacilli</taxon>
        <taxon>Lactobacillales</taxon>
        <taxon>Lactobacillaceae</taxon>
        <taxon>Pediococcus</taxon>
    </lineage>
</organism>
<gene>
    <name evidence="7" type="ORF">A7K95_10590</name>
    <name evidence="6" type="ORF">GA842_01465</name>
</gene>
<dbReference type="SUPFAM" id="SSF56349">
    <property type="entry name" value="DNA breaking-rejoining enzymes"/>
    <property type="match status" value="1"/>
</dbReference>
<dbReference type="RefSeq" id="WP_068808447.1">
    <property type="nucleotide sequence ID" value="NZ_CP158977.1"/>
</dbReference>
<dbReference type="GO" id="GO:0006310">
    <property type="term" value="P:DNA recombination"/>
    <property type="evidence" value="ECO:0007669"/>
    <property type="project" value="UniProtKB-KW"/>
</dbReference>
<dbReference type="AlphaFoldDB" id="A0AAP5T9V8"/>
<dbReference type="Pfam" id="PF00589">
    <property type="entry name" value="Phage_integrase"/>
    <property type="match status" value="1"/>
</dbReference>
<dbReference type="InterPro" id="IPR011010">
    <property type="entry name" value="DNA_brk_join_enz"/>
</dbReference>
<proteinExistence type="inferred from homology"/>
<dbReference type="PROSITE" id="PS51898">
    <property type="entry name" value="TYR_RECOMBINASE"/>
    <property type="match status" value="1"/>
</dbReference>
<dbReference type="GO" id="GO:0003677">
    <property type="term" value="F:DNA binding"/>
    <property type="evidence" value="ECO:0007669"/>
    <property type="project" value="UniProtKB-KW"/>
</dbReference>
<dbReference type="Gene3D" id="1.10.150.130">
    <property type="match status" value="1"/>
</dbReference>
<comment type="caution">
    <text evidence="6">The sequence shown here is derived from an EMBL/GenBank/DDBJ whole genome shotgun (WGS) entry which is preliminary data.</text>
</comment>
<keyword evidence="2" id="KW-0229">DNA integration</keyword>
<dbReference type="InterPro" id="IPR013762">
    <property type="entry name" value="Integrase-like_cat_sf"/>
</dbReference>
<comment type="similarity">
    <text evidence="1">Belongs to the 'phage' integrase family.</text>
</comment>
<dbReference type="PANTHER" id="PTHR30349">
    <property type="entry name" value="PHAGE INTEGRASE-RELATED"/>
    <property type="match status" value="1"/>
</dbReference>
<dbReference type="EMBL" id="LXND01000091">
    <property type="protein sequence ID" value="OAD63071.1"/>
    <property type="molecule type" value="Genomic_DNA"/>
</dbReference>
<dbReference type="GeneID" id="93382068"/>
<evidence type="ECO:0000313" key="7">
    <source>
        <dbReference type="EMBL" id="OAD63071.1"/>
    </source>
</evidence>
<dbReference type="GO" id="GO:0015074">
    <property type="term" value="P:DNA integration"/>
    <property type="evidence" value="ECO:0007669"/>
    <property type="project" value="UniProtKB-KW"/>
</dbReference>
<evidence type="ECO:0000313" key="9">
    <source>
        <dbReference type="Proteomes" id="UP001275867"/>
    </source>
</evidence>
<dbReference type="InterPro" id="IPR010998">
    <property type="entry name" value="Integrase_recombinase_N"/>
</dbReference>
<protein>
    <submittedName>
        <fullName evidence="6">Tyrosine-type recombinase/integrase</fullName>
    </submittedName>
</protein>
<reference evidence="6" key="2">
    <citation type="submission" date="2019-10" db="EMBL/GenBank/DDBJ databases">
        <title>Malate fermentation in French cider.</title>
        <authorList>
            <person name="Cousin F.J."/>
            <person name="Medina Fernandez S."/>
            <person name="Misery B."/>
            <person name="Laplace J.-M."/>
            <person name="Cretenet M."/>
        </authorList>
    </citation>
    <scope>NUCLEOTIDE SEQUENCE</scope>
    <source>
        <strain evidence="6">UCMA15901</strain>
    </source>
</reference>
<evidence type="ECO:0000256" key="4">
    <source>
        <dbReference type="ARBA" id="ARBA00023172"/>
    </source>
</evidence>
<dbReference type="EMBL" id="WERX01000003">
    <property type="protein sequence ID" value="MDV7693565.1"/>
    <property type="molecule type" value="Genomic_DNA"/>
</dbReference>
<dbReference type="PANTHER" id="PTHR30349:SF64">
    <property type="entry name" value="PROPHAGE INTEGRASE INTD-RELATED"/>
    <property type="match status" value="1"/>
</dbReference>
<sequence>MTTKDIFKKQKNGTYAFRANIGFDSKTGKRVQRRGSGYRTKTEAKEAYRKMMADGPDKSAELSQMTFERFVNDIFKPWYKTQVRPQTYKHRSGIINKQLSYFSNYLVDQIKPLDIQKWQIILLKGHSPSSARAINLMLANVLERAKTLGIVETNQARVIGYIKKQQSEIDFWTKEEFQKVIDHTDKAGTYTQHFEFMVLWFLFMTGLRSGESRALLWDDIDFVHGTVDINKTLIFYNANDYYFSTPKTQAGKRVIVLDAQTKEFLLEWYEDQKLMTSSKFVFSLDGVPTPTMTYTRIVTAYSEIAGVHRITVHALRHSHASVLIDMGENPLAIKERLGHADIKTTLGIYGHLYPKSNLEVASRLNGQIKAPQ</sequence>
<dbReference type="Pfam" id="PF14659">
    <property type="entry name" value="Phage_int_SAM_3"/>
    <property type="match status" value="1"/>
</dbReference>
<reference evidence="7 8" key="1">
    <citation type="submission" date="2016-05" db="EMBL/GenBank/DDBJ databases">
        <title>Draft genome sequence of Pediococcus parvulus 2.6, a probiotic beta-glucan producer strain.</title>
        <authorList>
            <person name="Mohedano M.L."/>
            <person name="Perez-Ramos A."/>
            <person name="Duenas M.T."/>
            <person name="Lamontanara A."/>
            <person name="Orru L."/>
            <person name="Spano G."/>
            <person name="Capozzi V."/>
            <person name="Lopez P."/>
        </authorList>
    </citation>
    <scope>NUCLEOTIDE SEQUENCE [LARGE SCALE GENOMIC DNA]</scope>
    <source>
        <strain evidence="7 8">2.6</strain>
    </source>
</reference>
<evidence type="ECO:0000313" key="6">
    <source>
        <dbReference type="EMBL" id="MDV7693565.1"/>
    </source>
</evidence>
<evidence type="ECO:0000256" key="2">
    <source>
        <dbReference type="ARBA" id="ARBA00022908"/>
    </source>
</evidence>
<evidence type="ECO:0000313" key="8">
    <source>
        <dbReference type="Proteomes" id="UP000077280"/>
    </source>
</evidence>
<dbReference type="InterPro" id="IPR028259">
    <property type="entry name" value="AP2-like_int_N"/>
</dbReference>
<name>A0AAP5T9V8_9LACO</name>
<dbReference type="InterPro" id="IPR050090">
    <property type="entry name" value="Tyrosine_recombinase_XerCD"/>
</dbReference>
<dbReference type="Proteomes" id="UP000077280">
    <property type="component" value="Unassembled WGS sequence"/>
</dbReference>
<dbReference type="Pfam" id="PF14657">
    <property type="entry name" value="Arm-DNA-bind_4"/>
    <property type="match status" value="1"/>
</dbReference>